<organism evidence="2 3">
    <name type="scientific">Cylicocyclus nassatus</name>
    <name type="common">Nematode worm</name>
    <dbReference type="NCBI Taxonomy" id="53992"/>
    <lineage>
        <taxon>Eukaryota</taxon>
        <taxon>Metazoa</taxon>
        <taxon>Ecdysozoa</taxon>
        <taxon>Nematoda</taxon>
        <taxon>Chromadorea</taxon>
        <taxon>Rhabditida</taxon>
        <taxon>Rhabditina</taxon>
        <taxon>Rhabditomorpha</taxon>
        <taxon>Strongyloidea</taxon>
        <taxon>Strongylidae</taxon>
        <taxon>Cylicocyclus</taxon>
    </lineage>
</organism>
<evidence type="ECO:0000313" key="3">
    <source>
        <dbReference type="Proteomes" id="UP001176961"/>
    </source>
</evidence>
<evidence type="ECO:0000256" key="1">
    <source>
        <dbReference type="SAM" id="SignalP"/>
    </source>
</evidence>
<dbReference type="Proteomes" id="UP001176961">
    <property type="component" value="Unassembled WGS sequence"/>
</dbReference>
<feature type="signal peptide" evidence="1">
    <location>
        <begin position="1"/>
        <end position="24"/>
    </location>
</feature>
<dbReference type="EMBL" id="CATQJL010000001">
    <property type="protein sequence ID" value="CAJ0588537.1"/>
    <property type="molecule type" value="Genomic_DNA"/>
</dbReference>
<accession>A0AA36DJ16</accession>
<dbReference type="PANTHER" id="PTHR34228:SF7">
    <property type="entry name" value="SECRETORY PEPTIDE"/>
    <property type="match status" value="1"/>
</dbReference>
<sequence>MFCNNKLLRIFLVAAFVLIPKSSSRLLCGIDVFTGTIMEVHVKLDCRKQLGAHRKCCTAHGVCYIFKVHWSKCDRKYCECVHEIAEKVKGKCKNHAKNFCKIVKDNGRLVYHLHQKK</sequence>
<keyword evidence="1" id="KW-0732">Signal</keyword>
<keyword evidence="3" id="KW-1185">Reference proteome</keyword>
<name>A0AA36DJ16_CYLNA</name>
<protein>
    <submittedName>
        <fullName evidence="2">Uncharacterized protein</fullName>
    </submittedName>
</protein>
<comment type="caution">
    <text evidence="2">The sequence shown here is derived from an EMBL/GenBank/DDBJ whole genome shotgun (WGS) entry which is preliminary data.</text>
</comment>
<dbReference type="AlphaFoldDB" id="A0AA36DJ16"/>
<evidence type="ECO:0000313" key="2">
    <source>
        <dbReference type="EMBL" id="CAJ0588537.1"/>
    </source>
</evidence>
<feature type="chain" id="PRO_5041432759" evidence="1">
    <location>
        <begin position="25"/>
        <end position="117"/>
    </location>
</feature>
<proteinExistence type="predicted"/>
<reference evidence="2" key="1">
    <citation type="submission" date="2023-07" db="EMBL/GenBank/DDBJ databases">
        <authorList>
            <consortium name="CYATHOMIX"/>
        </authorList>
    </citation>
    <scope>NUCLEOTIDE SEQUENCE</scope>
    <source>
        <strain evidence="2">N/A</strain>
    </source>
</reference>
<dbReference type="PANTHER" id="PTHR34228">
    <property type="entry name" value="PROTEIN CBG09474-RELATED"/>
    <property type="match status" value="1"/>
</dbReference>
<dbReference type="InterPro" id="IPR053322">
    <property type="entry name" value="PLA2-like"/>
</dbReference>
<gene>
    <name evidence="2" type="ORF">CYNAS_LOCUS520</name>
</gene>